<evidence type="ECO:0008006" key="4">
    <source>
        <dbReference type="Google" id="ProtNLM"/>
    </source>
</evidence>
<name>A0AAV0WY30_9HEMI</name>
<feature type="chain" id="PRO_5043707078" description="GH18 domain-containing protein" evidence="1">
    <location>
        <begin position="26"/>
        <end position="367"/>
    </location>
</feature>
<sequence>MNSLVVFNNCIVLFHIFIWVNPTTAVSGIGDSSCRYSGNFDSGNEKCHEDIVKIEKLPKECTSFVFDGVICNNDYEIVYRWIPEDIEHLQLLVDFENGAHNVYLFYKHRTTSDWSNALYFGDFSTEAQSVHDFIGLHAVKGLILDGMEDPVLTEDGGGDFHKNLTAYVKVIKDKNPNLEIGFYLSARLFIINLNMGSNSTWFDFCLMNDVFDFYVIEFATFNECSDEFLHGGVTPLDSKNPDAMTLNKFAAVLKQSTIDKEKLYFEFLISPEPKPEEIDNFKHCELSYNEYCENRDEYSGKWCVDNQDILFKKGKFAKLYSRGFIGRDIDLVDRDGKCHCDNNKYITFFMVLNGYNGAFDPITCKSF</sequence>
<evidence type="ECO:0000313" key="2">
    <source>
        <dbReference type="EMBL" id="CAI6360820.1"/>
    </source>
</evidence>
<feature type="signal peptide" evidence="1">
    <location>
        <begin position="1"/>
        <end position="25"/>
    </location>
</feature>
<reference evidence="2 3" key="1">
    <citation type="submission" date="2023-01" db="EMBL/GenBank/DDBJ databases">
        <authorList>
            <person name="Whitehead M."/>
        </authorList>
    </citation>
    <scope>NUCLEOTIDE SEQUENCE [LARGE SCALE GENOMIC DNA]</scope>
</reference>
<organism evidence="2 3">
    <name type="scientific">Macrosiphum euphorbiae</name>
    <name type="common">potato aphid</name>
    <dbReference type="NCBI Taxonomy" id="13131"/>
    <lineage>
        <taxon>Eukaryota</taxon>
        <taxon>Metazoa</taxon>
        <taxon>Ecdysozoa</taxon>
        <taxon>Arthropoda</taxon>
        <taxon>Hexapoda</taxon>
        <taxon>Insecta</taxon>
        <taxon>Pterygota</taxon>
        <taxon>Neoptera</taxon>
        <taxon>Paraneoptera</taxon>
        <taxon>Hemiptera</taxon>
        <taxon>Sternorrhyncha</taxon>
        <taxon>Aphidomorpha</taxon>
        <taxon>Aphidoidea</taxon>
        <taxon>Aphididae</taxon>
        <taxon>Macrosiphini</taxon>
        <taxon>Macrosiphum</taxon>
    </lineage>
</organism>
<keyword evidence="3" id="KW-1185">Reference proteome</keyword>
<dbReference type="EMBL" id="CARXXK010000003">
    <property type="protein sequence ID" value="CAI6360820.1"/>
    <property type="molecule type" value="Genomic_DNA"/>
</dbReference>
<proteinExistence type="predicted"/>
<dbReference type="Proteomes" id="UP001160148">
    <property type="component" value="Unassembled WGS sequence"/>
</dbReference>
<protein>
    <recommendedName>
        <fullName evidence="4">GH18 domain-containing protein</fullName>
    </recommendedName>
</protein>
<accession>A0AAV0WY30</accession>
<evidence type="ECO:0000256" key="1">
    <source>
        <dbReference type="SAM" id="SignalP"/>
    </source>
</evidence>
<evidence type="ECO:0000313" key="3">
    <source>
        <dbReference type="Proteomes" id="UP001160148"/>
    </source>
</evidence>
<gene>
    <name evidence="2" type="ORF">MEUPH1_LOCUS16072</name>
</gene>
<keyword evidence="1" id="KW-0732">Signal</keyword>
<dbReference type="AlphaFoldDB" id="A0AAV0WY30"/>
<comment type="caution">
    <text evidence="2">The sequence shown here is derived from an EMBL/GenBank/DDBJ whole genome shotgun (WGS) entry which is preliminary data.</text>
</comment>